<dbReference type="SUPFAM" id="SSF51182">
    <property type="entry name" value="RmlC-like cupins"/>
    <property type="match status" value="1"/>
</dbReference>
<comment type="caution">
    <text evidence="2">The sequence shown here is derived from an EMBL/GenBank/DDBJ whole genome shotgun (WGS) entry which is preliminary data.</text>
</comment>
<dbReference type="InterPro" id="IPR014710">
    <property type="entry name" value="RmlC-like_jellyroll"/>
</dbReference>
<keyword evidence="3" id="KW-1185">Reference proteome</keyword>
<dbReference type="EMBL" id="JAQOWY010000007">
    <property type="protein sequence ID" value="KAK1856551.1"/>
    <property type="molecule type" value="Genomic_DNA"/>
</dbReference>
<evidence type="ECO:0000313" key="2">
    <source>
        <dbReference type="EMBL" id="KAK1856551.1"/>
    </source>
</evidence>
<dbReference type="Pfam" id="PF05899">
    <property type="entry name" value="Cupin_3"/>
    <property type="match status" value="1"/>
</dbReference>
<gene>
    <name evidence="2" type="ORF">CCHR01_00730</name>
</gene>
<sequence>MSQPNAVHGAWNSFEWVPFPEYDGKKSVVYRSDNGQIVAGAAHEKGKATLVYPCDEFFFVTEGNIKCDVEDGDTFTAKKGDVVYFTRGTKVNFEFSQDFHNVAVFISTDGKPVTLV</sequence>
<dbReference type="Proteomes" id="UP001243330">
    <property type="component" value="Unassembled WGS sequence"/>
</dbReference>
<evidence type="ECO:0000259" key="1">
    <source>
        <dbReference type="Pfam" id="PF05899"/>
    </source>
</evidence>
<proteinExistence type="predicted"/>
<dbReference type="InterPro" id="IPR011051">
    <property type="entry name" value="RmlC_Cupin_sf"/>
</dbReference>
<organism evidence="2 3">
    <name type="scientific">Colletotrichum chrysophilum</name>
    <dbReference type="NCBI Taxonomy" id="1836956"/>
    <lineage>
        <taxon>Eukaryota</taxon>
        <taxon>Fungi</taxon>
        <taxon>Dikarya</taxon>
        <taxon>Ascomycota</taxon>
        <taxon>Pezizomycotina</taxon>
        <taxon>Sordariomycetes</taxon>
        <taxon>Hypocreomycetidae</taxon>
        <taxon>Glomerellales</taxon>
        <taxon>Glomerellaceae</taxon>
        <taxon>Colletotrichum</taxon>
        <taxon>Colletotrichum gloeosporioides species complex</taxon>
    </lineage>
</organism>
<evidence type="ECO:0000313" key="3">
    <source>
        <dbReference type="Proteomes" id="UP001243330"/>
    </source>
</evidence>
<reference evidence="2" key="1">
    <citation type="submission" date="2023-01" db="EMBL/GenBank/DDBJ databases">
        <title>Colletotrichum chrysophilum M932 genome sequence.</title>
        <authorList>
            <person name="Baroncelli R."/>
        </authorList>
    </citation>
    <scope>NUCLEOTIDE SEQUENCE</scope>
    <source>
        <strain evidence="2">M932</strain>
    </source>
</reference>
<dbReference type="AlphaFoldDB" id="A0AAD9AXZ7"/>
<protein>
    <recommendedName>
        <fullName evidence="1">(S)-ureidoglycine aminohydrolase cupin domain-containing protein</fullName>
    </recommendedName>
</protein>
<dbReference type="Gene3D" id="2.60.120.10">
    <property type="entry name" value="Jelly Rolls"/>
    <property type="match status" value="1"/>
</dbReference>
<dbReference type="InterPro" id="IPR008579">
    <property type="entry name" value="UGlyAH_Cupin_dom"/>
</dbReference>
<feature type="domain" description="(S)-ureidoglycine aminohydrolase cupin" evidence="1">
    <location>
        <begin position="44"/>
        <end position="97"/>
    </location>
</feature>
<name>A0AAD9AXZ7_9PEZI</name>
<accession>A0AAD9AXZ7</accession>